<dbReference type="RefSeq" id="WP_105038650.1">
    <property type="nucleotide sequence ID" value="NZ_PPSL01000002.1"/>
</dbReference>
<name>A0A2S7SXW7_9BACT</name>
<evidence type="ECO:0000313" key="1">
    <source>
        <dbReference type="EMBL" id="PQJ11770.1"/>
    </source>
</evidence>
<sequence length="132" mass="15711">MAKKKGIKLFEQMSETDTEKKESVTDVVRKPGRRSELANNRNRKMACRYYYYTSILKYSYENTMQALENDFDLSKITIIEIVERLTDNLKELKVKKVNREELEEAFPSFNWRHKAVVLTPQIPKQREVFILS</sequence>
<comment type="caution">
    <text evidence="1">The sequence shown here is derived from an EMBL/GenBank/DDBJ whole genome shotgun (WGS) entry which is preliminary data.</text>
</comment>
<dbReference type="Proteomes" id="UP000239872">
    <property type="component" value="Unassembled WGS sequence"/>
</dbReference>
<keyword evidence="2" id="KW-1185">Reference proteome</keyword>
<protein>
    <submittedName>
        <fullName evidence="1">Uncharacterized protein</fullName>
    </submittedName>
</protein>
<reference evidence="1 2" key="1">
    <citation type="submission" date="2018-01" db="EMBL/GenBank/DDBJ databases">
        <title>A novel member of the phylum Bacteroidetes isolated from glacier ice.</title>
        <authorList>
            <person name="Liu Q."/>
            <person name="Xin Y.-H."/>
        </authorList>
    </citation>
    <scope>NUCLEOTIDE SEQUENCE [LARGE SCALE GENOMIC DNA]</scope>
    <source>
        <strain evidence="1 2">RB1R16</strain>
    </source>
</reference>
<proteinExistence type="predicted"/>
<evidence type="ECO:0000313" key="2">
    <source>
        <dbReference type="Proteomes" id="UP000239872"/>
    </source>
</evidence>
<dbReference type="EMBL" id="PPSL01000002">
    <property type="protein sequence ID" value="PQJ11770.1"/>
    <property type="molecule type" value="Genomic_DNA"/>
</dbReference>
<organism evidence="1 2">
    <name type="scientific">Flavipsychrobacter stenotrophus</name>
    <dbReference type="NCBI Taxonomy" id="2077091"/>
    <lineage>
        <taxon>Bacteria</taxon>
        <taxon>Pseudomonadati</taxon>
        <taxon>Bacteroidota</taxon>
        <taxon>Chitinophagia</taxon>
        <taxon>Chitinophagales</taxon>
        <taxon>Chitinophagaceae</taxon>
        <taxon>Flavipsychrobacter</taxon>
    </lineage>
</organism>
<dbReference type="AlphaFoldDB" id="A0A2S7SXW7"/>
<accession>A0A2S7SXW7</accession>
<gene>
    <name evidence="1" type="ORF">CJD36_008220</name>
</gene>